<comment type="caution">
    <text evidence="2">The sequence shown here is derived from an EMBL/GenBank/DDBJ whole genome shotgun (WGS) entry which is preliminary data.</text>
</comment>
<dbReference type="PANTHER" id="PTHR33933:SF1">
    <property type="entry name" value="PROTEIN ADENYLYLTRANSFERASE MNTA-RELATED"/>
    <property type="match status" value="1"/>
</dbReference>
<reference evidence="3" key="1">
    <citation type="submission" date="2019-01" db="EMBL/GenBank/DDBJ databases">
        <title>Anaerobic oxidation of ethane by archaea from a marine hydrocarbon seep.</title>
        <authorList>
            <person name="Musat F."/>
        </authorList>
    </citation>
    <scope>NUCLEOTIDE SEQUENCE [LARGE SCALE GENOMIC DNA]</scope>
</reference>
<dbReference type="SUPFAM" id="SSF81301">
    <property type="entry name" value="Nucleotidyltransferase"/>
    <property type="match status" value="1"/>
</dbReference>
<dbReference type="PANTHER" id="PTHR33933">
    <property type="entry name" value="NUCLEOTIDYLTRANSFERASE"/>
    <property type="match status" value="1"/>
</dbReference>
<evidence type="ECO:0000259" key="1">
    <source>
        <dbReference type="Pfam" id="PF01909"/>
    </source>
</evidence>
<sequence length="111" mass="13144">MKEEVKKILLEIVEKLKREYKPIKIILYDSYAYGNPTEDSDIDLLILKNTNKRRVDRFVQVKRIIYNPNCKIPVSPLVYSPEELEERLRIGDDFIKEIIQKGTILYERASS</sequence>
<gene>
    <name evidence="2" type="ORF">AEth_00193</name>
</gene>
<dbReference type="Pfam" id="PF01909">
    <property type="entry name" value="NTP_transf_2"/>
    <property type="match status" value="1"/>
</dbReference>
<dbReference type="InterPro" id="IPR002934">
    <property type="entry name" value="Polymerase_NTP_transf_dom"/>
</dbReference>
<dbReference type="InterPro" id="IPR052548">
    <property type="entry name" value="Type_VII_TA_antitoxin"/>
</dbReference>
<protein>
    <recommendedName>
        <fullName evidence="1">Polymerase nucleotidyl transferase domain-containing protein</fullName>
    </recommendedName>
</protein>
<dbReference type="CDD" id="cd05403">
    <property type="entry name" value="NT_KNTase_like"/>
    <property type="match status" value="1"/>
</dbReference>
<dbReference type="Proteomes" id="UP000291831">
    <property type="component" value="Unassembled WGS sequence"/>
</dbReference>
<name>A0A8B3S523_9EURY</name>
<dbReference type="EMBL" id="RPGO01000004">
    <property type="protein sequence ID" value="RZB32847.1"/>
    <property type="molecule type" value="Genomic_DNA"/>
</dbReference>
<accession>A0A8B3S523</accession>
<dbReference type="Gene3D" id="3.30.460.10">
    <property type="entry name" value="Beta Polymerase, domain 2"/>
    <property type="match status" value="1"/>
</dbReference>
<organism evidence="2 3">
    <name type="scientific">Candidatus Argoarchaeum ethanivorans</name>
    <dbReference type="NCBI Taxonomy" id="2608793"/>
    <lineage>
        <taxon>Archaea</taxon>
        <taxon>Methanobacteriati</taxon>
        <taxon>Methanobacteriota</taxon>
        <taxon>Stenosarchaea group</taxon>
        <taxon>Methanomicrobia</taxon>
        <taxon>Methanosarcinales</taxon>
        <taxon>Methanosarcinales incertae sedis</taxon>
        <taxon>GOM Arc I cluster</taxon>
        <taxon>Candidatus Argoarchaeum</taxon>
    </lineage>
</organism>
<evidence type="ECO:0000313" key="3">
    <source>
        <dbReference type="Proteomes" id="UP000291831"/>
    </source>
</evidence>
<dbReference type="AlphaFoldDB" id="A0A8B3S523"/>
<dbReference type="GO" id="GO:0016779">
    <property type="term" value="F:nucleotidyltransferase activity"/>
    <property type="evidence" value="ECO:0007669"/>
    <property type="project" value="InterPro"/>
</dbReference>
<dbReference type="InterPro" id="IPR043519">
    <property type="entry name" value="NT_sf"/>
</dbReference>
<feature type="domain" description="Polymerase nucleotidyl transferase" evidence="1">
    <location>
        <begin position="11"/>
        <end position="105"/>
    </location>
</feature>
<proteinExistence type="predicted"/>
<evidence type="ECO:0000313" key="2">
    <source>
        <dbReference type="EMBL" id="RZB32847.1"/>
    </source>
</evidence>